<sequence length="357" mass="40192">MTLAQTLPHPAVLPALTQPAISGHQGILAAAASGLEDFITQQGGDPERILGMCRISPALLTQPTQSLTLPGYCRVLEEAARQTGADNFGLHYGLQFKPQQLGLIGYVGLCSATAEQALRNLVFAFPWHQHATLTRLVDLPHCVRFDYQIRHGAIISQRQDAELTLGMVINLLRHALGPQWAPKEVHFEHPRPEHWHEHCKYYDAPVYFDQPFNSLLIPRHELQRPMPESDPILLMVMQDAMRRLNQSSQPLSVIDQACAAIRQQLPQGEPVMEQVAGLLGMSGASLQRRLSDEQLTFSRAVDKVRQEMATHYLAQRHLPISDMAFLLGYSEVSAFSRAFRRWFGLSPRAWRHQQANR</sequence>
<evidence type="ECO:0000256" key="1">
    <source>
        <dbReference type="ARBA" id="ARBA00023015"/>
    </source>
</evidence>
<gene>
    <name evidence="5" type="ORF">CYR55_07025</name>
</gene>
<evidence type="ECO:0000256" key="3">
    <source>
        <dbReference type="ARBA" id="ARBA00023163"/>
    </source>
</evidence>
<feature type="domain" description="HTH araC/xylS-type" evidence="4">
    <location>
        <begin position="255"/>
        <end position="353"/>
    </location>
</feature>
<name>A0A2N5EBY4_9GAMM</name>
<dbReference type="InterPro" id="IPR020449">
    <property type="entry name" value="Tscrpt_reg_AraC-type_HTH"/>
</dbReference>
<dbReference type="PROSITE" id="PS01124">
    <property type="entry name" value="HTH_ARAC_FAMILY_2"/>
    <property type="match status" value="1"/>
</dbReference>
<comment type="caution">
    <text evidence="5">The sequence shown here is derived from an EMBL/GenBank/DDBJ whole genome shotgun (WGS) entry which is preliminary data.</text>
</comment>
<dbReference type="Proteomes" id="UP000234240">
    <property type="component" value="Unassembled WGS sequence"/>
</dbReference>
<dbReference type="GO" id="GO:0003700">
    <property type="term" value="F:DNA-binding transcription factor activity"/>
    <property type="evidence" value="ECO:0007669"/>
    <property type="project" value="InterPro"/>
</dbReference>
<keyword evidence="6" id="KW-1185">Reference proteome</keyword>
<evidence type="ECO:0000313" key="5">
    <source>
        <dbReference type="EMBL" id="PLR39620.1"/>
    </source>
</evidence>
<dbReference type="EMBL" id="PJZF01000004">
    <property type="protein sequence ID" value="PLR39620.1"/>
    <property type="molecule type" value="Genomic_DNA"/>
</dbReference>
<protein>
    <submittedName>
        <fullName evidence="5">AraC family transcriptional regulator</fullName>
    </submittedName>
</protein>
<dbReference type="AlphaFoldDB" id="A0A2N5EBY4"/>
<dbReference type="OrthoDB" id="5740883at2"/>
<dbReference type="Pfam" id="PF12625">
    <property type="entry name" value="Arabinose_bd"/>
    <property type="match status" value="1"/>
</dbReference>
<proteinExistence type="predicted"/>
<reference evidence="5 6" key="1">
    <citation type="submission" date="2017-12" db="EMBL/GenBank/DDBJ databases">
        <title>Characterization of six clinical isolates of Enterochimera gen. nov., a novel genus of the Yersiniaciae family and the three species Enterochimera arupensis sp. nov., Enterochimera coloradensis sp. nov, and Enterochimera californica sp. nov.</title>
        <authorList>
            <person name="Rossi A."/>
            <person name="Fisher M."/>
        </authorList>
    </citation>
    <scope>NUCLEOTIDE SEQUENCE [LARGE SCALE GENOMIC DNA]</scope>
    <source>
        <strain evidence="6">2015-Iso6</strain>
    </source>
</reference>
<keyword evidence="3" id="KW-0804">Transcription</keyword>
<keyword evidence="1" id="KW-0805">Transcription regulation</keyword>
<dbReference type="GO" id="GO:0005829">
    <property type="term" value="C:cytosol"/>
    <property type="evidence" value="ECO:0007669"/>
    <property type="project" value="TreeGrafter"/>
</dbReference>
<accession>A0A2N5EBY4</accession>
<dbReference type="GO" id="GO:0000976">
    <property type="term" value="F:transcription cis-regulatory region binding"/>
    <property type="evidence" value="ECO:0007669"/>
    <property type="project" value="TreeGrafter"/>
</dbReference>
<dbReference type="InterPro" id="IPR009057">
    <property type="entry name" value="Homeodomain-like_sf"/>
</dbReference>
<evidence type="ECO:0000313" key="6">
    <source>
        <dbReference type="Proteomes" id="UP000234240"/>
    </source>
</evidence>
<keyword evidence="2" id="KW-0238">DNA-binding</keyword>
<dbReference type="SUPFAM" id="SSF46689">
    <property type="entry name" value="Homeodomain-like"/>
    <property type="match status" value="1"/>
</dbReference>
<dbReference type="SMART" id="SM00342">
    <property type="entry name" value="HTH_ARAC"/>
    <property type="match status" value="1"/>
</dbReference>
<dbReference type="Gene3D" id="1.10.10.60">
    <property type="entry name" value="Homeodomain-like"/>
    <property type="match status" value="1"/>
</dbReference>
<evidence type="ECO:0000259" key="4">
    <source>
        <dbReference type="PROSITE" id="PS01124"/>
    </source>
</evidence>
<evidence type="ECO:0000256" key="2">
    <source>
        <dbReference type="ARBA" id="ARBA00023125"/>
    </source>
</evidence>
<dbReference type="PANTHER" id="PTHR47894:SF4">
    <property type="entry name" value="HTH-TYPE TRANSCRIPTIONAL REGULATOR GADX"/>
    <property type="match status" value="1"/>
</dbReference>
<dbReference type="Pfam" id="PF12833">
    <property type="entry name" value="HTH_18"/>
    <property type="match status" value="1"/>
</dbReference>
<organism evidence="5 6">
    <name type="scientific">Chimaeribacter californicus</name>
    <dbReference type="NCBI Taxonomy" id="2060067"/>
    <lineage>
        <taxon>Bacteria</taxon>
        <taxon>Pseudomonadati</taxon>
        <taxon>Pseudomonadota</taxon>
        <taxon>Gammaproteobacteria</taxon>
        <taxon>Enterobacterales</taxon>
        <taxon>Yersiniaceae</taxon>
        <taxon>Chimaeribacter</taxon>
    </lineage>
</organism>
<dbReference type="RefSeq" id="WP_101815435.1">
    <property type="nucleotide sequence ID" value="NZ_PJZF01000004.1"/>
</dbReference>
<dbReference type="InterPro" id="IPR018060">
    <property type="entry name" value="HTH_AraC"/>
</dbReference>
<dbReference type="PRINTS" id="PR00032">
    <property type="entry name" value="HTHARAC"/>
</dbReference>
<dbReference type="InterPro" id="IPR032687">
    <property type="entry name" value="AraC-type_N"/>
</dbReference>
<dbReference type="PANTHER" id="PTHR47894">
    <property type="entry name" value="HTH-TYPE TRANSCRIPTIONAL REGULATOR GADX"/>
    <property type="match status" value="1"/>
</dbReference>